<accession>A0A9W7KUU2</accession>
<dbReference type="GO" id="GO:0016020">
    <property type="term" value="C:membrane"/>
    <property type="evidence" value="ECO:0007669"/>
    <property type="project" value="UniProtKB-SubCell"/>
</dbReference>
<dbReference type="InterPro" id="IPR003689">
    <property type="entry name" value="ZIP"/>
</dbReference>
<evidence type="ECO:0000256" key="6">
    <source>
        <dbReference type="SAM" id="Phobius"/>
    </source>
</evidence>
<keyword evidence="4 6" id="KW-0472">Membrane</keyword>
<sequence length="298" mass="31301">MDLSMLSASQSAILQVVVISVAPTLLLFLFPNAASGKASTLLNAAKALSAGGLIGDVFIHSLPHAFKDSDDPDGVGLAVVAGFVMFLLLNLITDGGHDGGHIHNNHNNHNGSHDHSNGHSNNHEDDISAAIFSAESLIQDMVSMNSTSLLSDVPDSDRLGLTVVFDGDMDDGDADVVPTTYVVTTSGRGWVTAEDDDGNTIKKRAKQLLVVDTDTIEGATSLISSISDSEPSPSVTVSSALLLNLLGDLMHNFTDGLFLGLSSSTNFSLTAFLSVLLHEVPHEMGDYAVLRSEGMSKM</sequence>
<dbReference type="OrthoDB" id="200954at2759"/>
<evidence type="ECO:0000256" key="4">
    <source>
        <dbReference type="ARBA" id="ARBA00023136"/>
    </source>
</evidence>
<evidence type="ECO:0000256" key="2">
    <source>
        <dbReference type="ARBA" id="ARBA00022692"/>
    </source>
</evidence>
<comment type="caution">
    <text evidence="7">The sequence shown here is derived from an EMBL/GenBank/DDBJ whole genome shotgun (WGS) entry which is preliminary data.</text>
</comment>
<feature type="transmembrane region" description="Helical" evidence="6">
    <location>
        <begin position="74"/>
        <end position="92"/>
    </location>
</feature>
<gene>
    <name evidence="7" type="ORF">TrRE_jg1900</name>
</gene>
<dbReference type="Proteomes" id="UP001165082">
    <property type="component" value="Unassembled WGS sequence"/>
</dbReference>
<keyword evidence="8" id="KW-1185">Reference proteome</keyword>
<proteinExistence type="predicted"/>
<dbReference type="AlphaFoldDB" id="A0A9W7KUU2"/>
<evidence type="ECO:0000313" key="8">
    <source>
        <dbReference type="Proteomes" id="UP001165082"/>
    </source>
</evidence>
<evidence type="ECO:0000256" key="5">
    <source>
        <dbReference type="SAM" id="MobiDB-lite"/>
    </source>
</evidence>
<evidence type="ECO:0000256" key="3">
    <source>
        <dbReference type="ARBA" id="ARBA00022989"/>
    </source>
</evidence>
<dbReference type="PANTHER" id="PTHR16950:SF16">
    <property type="entry name" value="ZINC TRANSPORTER ZIP13"/>
    <property type="match status" value="1"/>
</dbReference>
<dbReference type="GO" id="GO:0006882">
    <property type="term" value="P:intracellular zinc ion homeostasis"/>
    <property type="evidence" value="ECO:0007669"/>
    <property type="project" value="TreeGrafter"/>
</dbReference>
<keyword evidence="2 6" id="KW-0812">Transmembrane</keyword>
<keyword evidence="3 6" id="KW-1133">Transmembrane helix</keyword>
<dbReference type="Pfam" id="PF02535">
    <property type="entry name" value="Zip"/>
    <property type="match status" value="1"/>
</dbReference>
<dbReference type="EMBL" id="BRXZ01000472">
    <property type="protein sequence ID" value="GMI12364.1"/>
    <property type="molecule type" value="Genomic_DNA"/>
</dbReference>
<protein>
    <submittedName>
        <fullName evidence="7">Uncharacterized protein</fullName>
    </submittedName>
</protein>
<evidence type="ECO:0000313" key="7">
    <source>
        <dbReference type="EMBL" id="GMI12364.1"/>
    </source>
</evidence>
<organism evidence="7 8">
    <name type="scientific">Triparma retinervis</name>
    <dbReference type="NCBI Taxonomy" id="2557542"/>
    <lineage>
        <taxon>Eukaryota</taxon>
        <taxon>Sar</taxon>
        <taxon>Stramenopiles</taxon>
        <taxon>Ochrophyta</taxon>
        <taxon>Bolidophyceae</taxon>
        <taxon>Parmales</taxon>
        <taxon>Triparmaceae</taxon>
        <taxon>Triparma</taxon>
    </lineage>
</organism>
<feature type="transmembrane region" description="Helical" evidence="6">
    <location>
        <begin position="12"/>
        <end position="30"/>
    </location>
</feature>
<comment type="subcellular location">
    <subcellularLocation>
        <location evidence="1">Membrane</location>
        <topology evidence="1">Multi-pass membrane protein</topology>
    </subcellularLocation>
</comment>
<dbReference type="GO" id="GO:0005385">
    <property type="term" value="F:zinc ion transmembrane transporter activity"/>
    <property type="evidence" value="ECO:0007669"/>
    <property type="project" value="TreeGrafter"/>
</dbReference>
<name>A0A9W7KUU2_9STRA</name>
<reference evidence="7" key="1">
    <citation type="submission" date="2022-07" db="EMBL/GenBank/DDBJ databases">
        <title>Genome analysis of Parmales, a sister group of diatoms, reveals the evolutionary specialization of diatoms from phago-mixotrophs to photoautotrophs.</title>
        <authorList>
            <person name="Ban H."/>
            <person name="Sato S."/>
            <person name="Yoshikawa S."/>
            <person name="Kazumasa Y."/>
            <person name="Nakamura Y."/>
            <person name="Ichinomiya M."/>
            <person name="Saitoh K."/>
            <person name="Sato N."/>
            <person name="Blanc-Mathieu R."/>
            <person name="Endo H."/>
            <person name="Kuwata A."/>
            <person name="Ogata H."/>
        </authorList>
    </citation>
    <scope>NUCLEOTIDE SEQUENCE</scope>
</reference>
<evidence type="ECO:0000256" key="1">
    <source>
        <dbReference type="ARBA" id="ARBA00004141"/>
    </source>
</evidence>
<dbReference type="PANTHER" id="PTHR16950">
    <property type="entry name" value="ZINC TRANSPORTER SLC39A7 HISTIDINE-RICH MEMBRANE PROTEIN KE4"/>
    <property type="match status" value="1"/>
</dbReference>
<feature type="compositionally biased region" description="Basic and acidic residues" evidence="5">
    <location>
        <begin position="111"/>
        <end position="124"/>
    </location>
</feature>
<feature type="region of interest" description="Disordered" evidence="5">
    <location>
        <begin position="102"/>
        <end position="124"/>
    </location>
</feature>